<dbReference type="eggNOG" id="ENOG502Z7KR">
    <property type="taxonomic scope" value="Bacteria"/>
</dbReference>
<gene>
    <name evidence="1" type="ORF">ADK37_04020</name>
</gene>
<dbReference type="AlphaFoldDB" id="A0A0L8LXK2"/>
<name>A0A0L8LXK2_9ACTN</name>
<dbReference type="Proteomes" id="UP000037251">
    <property type="component" value="Unassembled WGS sequence"/>
</dbReference>
<dbReference type="PATRIC" id="fig|67356.5.peg.869"/>
<proteinExistence type="predicted"/>
<reference evidence="2" key="1">
    <citation type="submission" date="2015-07" db="EMBL/GenBank/DDBJ databases">
        <authorList>
            <person name="Ju K.-S."/>
            <person name="Doroghazi J.R."/>
            <person name="Metcalf W.W."/>
        </authorList>
    </citation>
    <scope>NUCLEOTIDE SEQUENCE [LARGE SCALE GENOMIC DNA]</scope>
    <source>
        <strain evidence="2">NRRL 2290</strain>
    </source>
</reference>
<evidence type="ECO:0000313" key="2">
    <source>
        <dbReference type="Proteomes" id="UP000037251"/>
    </source>
</evidence>
<protein>
    <submittedName>
        <fullName evidence="1">Uncharacterized protein</fullName>
    </submittedName>
</protein>
<organism evidence="1 2">
    <name type="scientific">Streptomyces resistomycificus</name>
    <dbReference type="NCBI Taxonomy" id="67356"/>
    <lineage>
        <taxon>Bacteria</taxon>
        <taxon>Bacillati</taxon>
        <taxon>Actinomycetota</taxon>
        <taxon>Actinomycetes</taxon>
        <taxon>Kitasatosporales</taxon>
        <taxon>Streptomycetaceae</taxon>
        <taxon>Streptomyces</taxon>
        <taxon>Streptomyces aurantiacus group</taxon>
    </lineage>
</organism>
<comment type="caution">
    <text evidence="1">The sequence shown here is derived from an EMBL/GenBank/DDBJ whole genome shotgun (WGS) entry which is preliminary data.</text>
</comment>
<keyword evidence="2" id="KW-1185">Reference proteome</keyword>
<evidence type="ECO:0000313" key="1">
    <source>
        <dbReference type="EMBL" id="KOG42819.1"/>
    </source>
</evidence>
<dbReference type="EMBL" id="LGUS01000016">
    <property type="protein sequence ID" value="KOG42819.1"/>
    <property type="molecule type" value="Genomic_DNA"/>
</dbReference>
<accession>A0A0L8LXK2</accession>
<dbReference type="OrthoDB" id="516973at2"/>
<sequence>MEPQSFLIVRSDDLVVLATRLSGFEIRDQDPSGRPVLAATGPEATVTVGLPPQAILEQPTAPGFQAAGVVHTASRLSGSGELVFRVPAGTVIELSAAGILGALADGRARLEPTSAIEIPWGLKVAPLARTQGAEVVAEHTDRPVIAPGSGTVALWSMPLRASDATPGDAGLTILPSFVADSGIVAESPFQSPSLDGWRRDIVSSGQNVSAPLATRLELTSLGGSLSAAGTWPSLSWTHETVLGRDQKVDVAAQGTLWPFGFRAVYQEVTTREFVPVHNPQALGCVAGLVKKRTLVITRPLLDGTRTPTFPFDEVEILGREFPLSGTVEPQDRQMFLPGGAAAPVRFPVRCRSGSTDIGFSLPLVFVSDTSPGPSSAVLEEWRPHSTARIAGTHIDMVGAEHRPGDVLEVHALTFSGDDDGRGHRPDVVRFDAVLPALRSLLPGAHDQARTLRYAPQLRSQSDPSTGVEASAAVPEVPFLFDTPSGVPVDFTRNADRSGGLVAPRFSADGISRELGPVPTGVLPGAPDPGAALNSAFGGATLFGFPLASLIDATLAPKPPAIVQRRANDSLFTEMRWEGLRLKAHGAFRARATGPPPELDLFAGCAPATGSPGALEPVTTCSLKNFALVLPPPPMAPLVKLSFDSVTFRRTAGRAPAVTVESPKIEFAGPLKLLQELQTQLEKLIGEHGPTSGVSTTGVTVGYEVGIPKAAAGVFVLQNVTGRMRVVVPFVEKPVTVSLGFASREHPFALTISAFGGGGYADIEISGDNEPRVEISLEFGAMLALDFVVAKAEVHALGGVRFQRHPDGHVELEAFIRIGGSVELLGLITVSLELRVSLTYLDGPPRLFGRATVVIELDLTLYSETVTIDSGTFELIGGSAPEGRMDDLSVAERDASGFEAWQRYRKAFAP</sequence>
<dbReference type="STRING" id="67356.AQJ84_38825"/>
<dbReference type="RefSeq" id="WP_030042960.1">
    <property type="nucleotide sequence ID" value="NZ_KL575624.1"/>
</dbReference>